<reference evidence="7" key="1">
    <citation type="submission" date="2015-04" db="EMBL/GenBank/DDBJ databases">
        <title>The genome sequence of the plant pathogenic Rhizarian Plasmodiophora brassicae reveals insights in its biotrophic life cycle and the origin of chitin synthesis.</title>
        <authorList>
            <person name="Schwelm A."/>
            <person name="Fogelqvist J."/>
            <person name="Knaust A."/>
            <person name="Julke S."/>
            <person name="Lilja T."/>
            <person name="Dhandapani V."/>
            <person name="Bonilla-Rosso G."/>
            <person name="Karlsson M."/>
            <person name="Shevchenko A."/>
            <person name="Choi S.R."/>
            <person name="Kim H.G."/>
            <person name="Park J.Y."/>
            <person name="Lim Y.P."/>
            <person name="Ludwig-Muller J."/>
            <person name="Dixelius C."/>
        </authorList>
    </citation>
    <scope>NUCLEOTIDE SEQUENCE</scope>
    <source>
        <tissue evidence="7">Potato root galls</tissue>
    </source>
</reference>
<dbReference type="CDD" id="cd08204">
    <property type="entry name" value="ArfGap"/>
    <property type="match status" value="1"/>
</dbReference>
<keyword evidence="4" id="KW-0862">Zinc</keyword>
<accession>A0A0H5RDY6</accession>
<proteinExistence type="predicted"/>
<dbReference type="FunFam" id="1.10.220.150:FF:000009">
    <property type="entry name" value="stromal membrane-associated protein 1 isoform X1"/>
    <property type="match status" value="1"/>
</dbReference>
<name>A0A0H5RDY6_9EUKA</name>
<keyword evidence="1" id="KW-0343">GTPase activation</keyword>
<organism evidence="7">
    <name type="scientific">Spongospora subterranea</name>
    <dbReference type="NCBI Taxonomy" id="70186"/>
    <lineage>
        <taxon>Eukaryota</taxon>
        <taxon>Sar</taxon>
        <taxon>Rhizaria</taxon>
        <taxon>Endomyxa</taxon>
        <taxon>Phytomyxea</taxon>
        <taxon>Plasmodiophorida</taxon>
        <taxon>Plasmodiophoridae</taxon>
        <taxon>Spongospora</taxon>
    </lineage>
</organism>
<sequence>LFGVGGHPGFTYDTICFHTVMHSAAAEVSARLRAALAAPGNERCADCRTPQPTWASYNIGIFLCQECAGVHRSLGTHISKVRSVTLDVWDINTVNMISEAGNSRVNYIMEAGLPDSARISHDANTSARYQFIRDKYVAKKYLTPKLQTPAATGDIFAGLTLVSSAGSAGQNSQPEQVPDLLTFASQDEVSLGDHWGDLSRTSPLEANERFSFSAQSEGIESTEIAAVNPGQPNNYMADADPFHGLFVRSTK</sequence>
<feature type="domain" description="Arf-GAP" evidence="6">
    <location>
        <begin position="26"/>
        <end position="150"/>
    </location>
</feature>
<evidence type="ECO:0000259" key="6">
    <source>
        <dbReference type="PROSITE" id="PS50115"/>
    </source>
</evidence>
<evidence type="ECO:0000256" key="1">
    <source>
        <dbReference type="ARBA" id="ARBA00022468"/>
    </source>
</evidence>
<evidence type="ECO:0000256" key="3">
    <source>
        <dbReference type="ARBA" id="ARBA00022771"/>
    </source>
</evidence>
<dbReference type="SMART" id="SM00105">
    <property type="entry name" value="ArfGap"/>
    <property type="match status" value="1"/>
</dbReference>
<feature type="non-terminal residue" evidence="7">
    <location>
        <position position="1"/>
    </location>
</feature>
<protein>
    <recommendedName>
        <fullName evidence="6">Arf-GAP domain-containing protein</fullName>
    </recommendedName>
</protein>
<dbReference type="GO" id="GO:0005096">
    <property type="term" value="F:GTPase activator activity"/>
    <property type="evidence" value="ECO:0007669"/>
    <property type="project" value="UniProtKB-KW"/>
</dbReference>
<keyword evidence="3 5" id="KW-0863">Zinc-finger</keyword>
<evidence type="ECO:0000256" key="2">
    <source>
        <dbReference type="ARBA" id="ARBA00022723"/>
    </source>
</evidence>
<dbReference type="AlphaFoldDB" id="A0A0H5RDY6"/>
<dbReference type="InterPro" id="IPR038508">
    <property type="entry name" value="ArfGAP_dom_sf"/>
</dbReference>
<evidence type="ECO:0000313" key="7">
    <source>
        <dbReference type="EMBL" id="CRZ11767.1"/>
    </source>
</evidence>
<dbReference type="PANTHER" id="PTHR23180:SF160">
    <property type="entry name" value="ADP-RIBOSYLATION FACTOR GTPASE-ACTIVATING PROTEIN EFFECTOR PROTEIN 1"/>
    <property type="match status" value="1"/>
</dbReference>
<dbReference type="InterPro" id="IPR001164">
    <property type="entry name" value="ArfGAP_dom"/>
</dbReference>
<dbReference type="PANTHER" id="PTHR23180">
    <property type="entry name" value="CENTAURIN/ARF"/>
    <property type="match status" value="1"/>
</dbReference>
<dbReference type="Gene3D" id="1.10.220.150">
    <property type="entry name" value="Arf GTPase activating protein"/>
    <property type="match status" value="1"/>
</dbReference>
<dbReference type="InterPro" id="IPR045258">
    <property type="entry name" value="ACAP1/2/3-like"/>
</dbReference>
<dbReference type="PRINTS" id="PR00405">
    <property type="entry name" value="REVINTRACTNG"/>
</dbReference>
<keyword evidence="2" id="KW-0479">Metal-binding</keyword>
<dbReference type="PROSITE" id="PS50115">
    <property type="entry name" value="ARFGAP"/>
    <property type="match status" value="1"/>
</dbReference>
<dbReference type="EMBL" id="HACM01011325">
    <property type="protein sequence ID" value="CRZ11767.1"/>
    <property type="molecule type" value="Transcribed_RNA"/>
</dbReference>
<evidence type="ECO:0000256" key="5">
    <source>
        <dbReference type="PROSITE-ProRule" id="PRU00288"/>
    </source>
</evidence>
<dbReference type="SUPFAM" id="SSF57863">
    <property type="entry name" value="ArfGap/RecO-like zinc finger"/>
    <property type="match status" value="1"/>
</dbReference>
<dbReference type="InterPro" id="IPR037278">
    <property type="entry name" value="ARFGAP/RecO"/>
</dbReference>
<evidence type="ECO:0000256" key="4">
    <source>
        <dbReference type="ARBA" id="ARBA00022833"/>
    </source>
</evidence>
<dbReference type="Pfam" id="PF01412">
    <property type="entry name" value="ArfGap"/>
    <property type="match status" value="1"/>
</dbReference>
<dbReference type="GO" id="GO:0008270">
    <property type="term" value="F:zinc ion binding"/>
    <property type="evidence" value="ECO:0007669"/>
    <property type="project" value="UniProtKB-KW"/>
</dbReference>